<dbReference type="STRING" id="238.BBD35_06480"/>
<dbReference type="KEGG" id="emg:BBD33_04650"/>
<dbReference type="AlphaFoldDB" id="A0A1V3TWD4"/>
<keyword evidence="2" id="KW-1185">Reference proteome</keyword>
<organism evidence="1 2">
    <name type="scientific">Elizabethkingia meningoseptica</name>
    <name type="common">Chryseobacterium meningosepticum</name>
    <dbReference type="NCBI Taxonomy" id="238"/>
    <lineage>
        <taxon>Bacteria</taxon>
        <taxon>Pseudomonadati</taxon>
        <taxon>Bacteroidota</taxon>
        <taxon>Flavobacteriia</taxon>
        <taxon>Flavobacteriales</taxon>
        <taxon>Weeksellaceae</taxon>
        <taxon>Elizabethkingia</taxon>
    </lineage>
</organism>
<gene>
    <name evidence="1" type="ORF">BMF97_16155</name>
</gene>
<reference evidence="1 2" key="1">
    <citation type="submission" date="2016-11" db="EMBL/GenBank/DDBJ databases">
        <title>Genome sequence and comparative genomic analysis of clinical strain Elizabethkingia meningoseptica 61421 PRCM.</title>
        <authorList>
            <person name="Wang M."/>
            <person name="Hu S."/>
            <person name="Cao L."/>
            <person name="Jiang T."/>
            <person name="Zhou Y."/>
            <person name="Ming D."/>
        </authorList>
    </citation>
    <scope>NUCLEOTIDE SEQUENCE [LARGE SCALE GENOMIC DNA]</scope>
    <source>
        <strain evidence="1 2">61421 PRCM</strain>
    </source>
</reference>
<dbReference type="Pfam" id="PF20420">
    <property type="entry name" value="DUF6702"/>
    <property type="match status" value="1"/>
</dbReference>
<name>A0A1V3TWD4_ELIME</name>
<dbReference type="InterPro" id="IPR046525">
    <property type="entry name" value="DUF6702"/>
</dbReference>
<proteinExistence type="predicted"/>
<evidence type="ECO:0000313" key="2">
    <source>
        <dbReference type="Proteomes" id="UP000188947"/>
    </source>
</evidence>
<comment type="caution">
    <text evidence="1">The sequence shown here is derived from an EMBL/GenBank/DDBJ whole genome shotgun (WGS) entry which is preliminary data.</text>
</comment>
<dbReference type="eggNOG" id="ENOG503334S">
    <property type="taxonomic scope" value="Bacteria"/>
</dbReference>
<sequence>MKFNSLKMKKLFGILGILSLLICAFSFIEFHSSMTKVDYNEANGVLKFTTKMNASDLEQALKMDSKNGSFDNAAKNYVNNNFSANVNGSPVRLTYTGSQVNGEAVWVYFEASGVGSISTIKIKNTILLNEFSNQMNLVTVSYKGKQKIMTFQRGKEVNEAAF</sequence>
<evidence type="ECO:0000313" key="1">
    <source>
        <dbReference type="EMBL" id="OOH93016.1"/>
    </source>
</evidence>
<dbReference type="Proteomes" id="UP000188947">
    <property type="component" value="Unassembled WGS sequence"/>
</dbReference>
<accession>A0A1V3TWD4</accession>
<dbReference type="EMBL" id="MPOG01000019">
    <property type="protein sequence ID" value="OOH93016.1"/>
    <property type="molecule type" value="Genomic_DNA"/>
</dbReference>
<protein>
    <submittedName>
        <fullName evidence="1">M penetrans family 1 protein</fullName>
    </submittedName>
</protein>